<proteinExistence type="predicted"/>
<dbReference type="Proteomes" id="UP000011777">
    <property type="component" value="Unassembled WGS sequence"/>
</dbReference>
<keyword evidence="3" id="KW-1185">Reference proteome</keyword>
<comment type="caution">
    <text evidence="2">The sequence shown here is derived from an EMBL/GenBank/DDBJ whole genome shotgun (WGS) entry which is preliminary data.</text>
</comment>
<dbReference type="OMA" id="WLKCLGC"/>
<feature type="compositionally biased region" description="Acidic residues" evidence="1">
    <location>
        <begin position="562"/>
        <end position="572"/>
    </location>
</feature>
<evidence type="ECO:0008006" key="4">
    <source>
        <dbReference type="Google" id="ProtNLM"/>
    </source>
</evidence>
<gene>
    <name evidence="2" type="ORF">G210_4052</name>
</gene>
<organism evidence="2 3">
    <name type="scientific">Candida maltosa (strain Xu316)</name>
    <name type="common">Yeast</name>
    <dbReference type="NCBI Taxonomy" id="1245528"/>
    <lineage>
        <taxon>Eukaryota</taxon>
        <taxon>Fungi</taxon>
        <taxon>Dikarya</taxon>
        <taxon>Ascomycota</taxon>
        <taxon>Saccharomycotina</taxon>
        <taxon>Pichiomycetes</taxon>
        <taxon>Debaryomycetaceae</taxon>
        <taxon>Candida/Lodderomyces clade</taxon>
        <taxon>Candida</taxon>
    </lineage>
</organism>
<evidence type="ECO:0000313" key="3">
    <source>
        <dbReference type="Proteomes" id="UP000011777"/>
    </source>
</evidence>
<reference evidence="2 3" key="1">
    <citation type="submission" date="2013-02" db="EMBL/GenBank/DDBJ databases">
        <title>Genome sequence of Candida maltosa Xu316, a potential industrial strain for xylitol and ethanol production.</title>
        <authorList>
            <person name="Yu J."/>
            <person name="Wang Q."/>
            <person name="Geng X."/>
            <person name="Bao W."/>
            <person name="He P."/>
            <person name="Cai J."/>
        </authorList>
    </citation>
    <scope>NUCLEOTIDE SEQUENCE [LARGE SCALE GENOMIC DNA]</scope>
    <source>
        <strain evidence="3">Xu316</strain>
    </source>
</reference>
<feature type="region of interest" description="Disordered" evidence="1">
    <location>
        <begin position="556"/>
        <end position="608"/>
    </location>
</feature>
<dbReference type="OrthoDB" id="4019860at2759"/>
<name>M3JSF9_CANMX</name>
<dbReference type="AlphaFoldDB" id="M3JSF9"/>
<protein>
    <recommendedName>
        <fullName evidence="4">BRCT domain-containing protein</fullName>
    </recommendedName>
</protein>
<evidence type="ECO:0000313" key="2">
    <source>
        <dbReference type="EMBL" id="EMG45735.1"/>
    </source>
</evidence>
<feature type="compositionally biased region" description="Pro residues" evidence="1">
    <location>
        <begin position="358"/>
        <end position="371"/>
    </location>
</feature>
<feature type="region of interest" description="Disordered" evidence="1">
    <location>
        <begin position="311"/>
        <end position="463"/>
    </location>
</feature>
<feature type="compositionally biased region" description="Acidic residues" evidence="1">
    <location>
        <begin position="597"/>
        <end position="608"/>
    </location>
</feature>
<evidence type="ECO:0000256" key="1">
    <source>
        <dbReference type="SAM" id="MobiDB-lite"/>
    </source>
</evidence>
<dbReference type="HOGENOM" id="CLU_032733_0_0_1"/>
<accession>M3JSF9</accession>
<dbReference type="eggNOG" id="ENOG502RQ22">
    <property type="taxonomic scope" value="Eukaryota"/>
</dbReference>
<feature type="compositionally biased region" description="Polar residues" evidence="1">
    <location>
        <begin position="425"/>
        <end position="446"/>
    </location>
</feature>
<sequence>MWIVRHHEDPRGLKFLYPESNYMIGRAMNVDFMFNSNKVAREMLEIITGPGGTSKTSLFCRVLTRAKCTINGKVEKLSSKDSKPREIDYTNESKIIIETVSSKESQAVLPDHPIIIEWVEFNLFSREFNDELKIARRHGVDFKLVDNVNDATHYYCSNGDDENMDEFRIAVMKGIPVLNSNWLELTLGHDEDVTVDSWLLNVNYEDYLPNGDRSYIPKDRSGLFEDLKVVSFQEIAWIESIVIDEDNFEEEIRRKVGDSEFILINSENKHGIESTTEDQLWESVKRNVLDNVKSNSIKQIKRPAMDSEIIPDSLEESKPPQVVETIPSPTKTTGRKRRKYEKVDKLHFFSLPTAVEPSPAPKSPSPPPTTLPPSEEHPKPVSVKVEDKPKTDDDSTTAELTSTNDEVLPEQQPTKKEIPVESDETQPTLKVDSSQDTSEQDIISNISRKRKTDQSGNNKPHKIGKFVPKLSLVDAVLQVKEQNKPEVIQLDDNIEGLKNLAIVEVVGLISREKKDKVENTDKYAGRKNFKKFKKGQKTSQEAATRRRRTIGFFTVEDRLNADDDDDEDDEDAGDFKNFKKPQQQHEQPRRRTMGLFTEEDDFDEDDDE</sequence>
<feature type="compositionally biased region" description="Basic and acidic residues" evidence="1">
    <location>
        <begin position="374"/>
        <end position="393"/>
    </location>
</feature>
<dbReference type="EMBL" id="AOGT01002341">
    <property type="protein sequence ID" value="EMG45735.1"/>
    <property type="molecule type" value="Genomic_DNA"/>
</dbReference>